<dbReference type="InterPro" id="IPR051172">
    <property type="entry name" value="Chlamydia_OmcB"/>
</dbReference>
<dbReference type="Proteomes" id="UP000234530">
    <property type="component" value="Chromosome"/>
</dbReference>
<dbReference type="InterPro" id="IPR055354">
    <property type="entry name" value="DUF7507"/>
</dbReference>
<feature type="domain" description="DUF11" evidence="3">
    <location>
        <begin position="3269"/>
        <end position="3387"/>
    </location>
</feature>
<sequence>MSGFIRLCITLLLISLAGTAGAQSISDIRGRVENVTSNLTTLYCSVFYPQQGYATSAVGFRYGNPNANSGTNCGQPTASSGVQIAPTQPGAFTPGQFVPVATITDFNNPVFAGLGGPAAGPTITSNLLLSVMGSPALPYTISKHETPNNGNCVYGPQITDCYDRITLAAASETGTAAFIASDGNAYTLNVGGVAPATDGVCPAAPTRQGAVYYDVPERATTVFCVYARISPVNAIRIVKSANPAAATTNFAFTSTQSGGTATAFPASFTLTGANSTSTSEIIRTYAGGTINIRESALAGWQLTNLACVASDGNLSGVSSSLSTGVTLTNLPTGSTNRLITCTFTNTLDNPQMTVEKTVSPTSITAPGTLTYNITVRNTGNIPLTGLALTDTVTQQGTTLATPAPTFVSGDTNSNNSLDVGESWVYRASYAATQANIDNGNSILNSVSARTTQITTPQVATATTAISASPAMSITKTTAQTTATAAGQVITYDIRVANRGNVTLNGIALTDTVTQGGTSRATPATTRVSGDTNSNSRLDVGETWIYSASYTVTQADINNGANLLNTATVASTTPGASGQSATATTTLAASPAFSVTKTAGATSVSAPGPVSFTITVRNEGNVTLTGVSLADTLTRGNGTTVTLTPTLSSGDTNTNTQLDVGETWTYTASYPVTQADLDDGRRLSNSVSVTTVQSPTPRVDTAVVNMVRQPAYTLSKAVNQANITAPGTLTYTITIANTGNIALTNPAISDQIQRGSTAPVPPTTGPTRSGGDTNGNGVLDVGETWTYAATYAVTQAMINAGQPITNRVETGFDQIPERRFATATTLVNQAAAMSVTKTVDLGSITTPGPLTYTIVVRNVGNTDLTGLAFTDTINQGGTVLTPAPVPTRTANGNGDEILDVGEFWQYRAVFTVTQAQIDNGARLENTFAMTSTQTPSPVSGSVRTQITQSPAFSVEKTVDPVTTASPGTLTYQIRIQNDGNVSLSLPLAEITDRVNAPGGTATPQVALDEGDTDADQMLDVGEVWLLSTSYALTQAAIDAGDPSNPGATGFDIVNTVRAAASFGGNALIRTDIATTTVTRGPAMSVLKSVDRTSIAAPGSLAYTITVENTGNVALTGIALDDRITQGGTETRPTSGPTLSAGDSNGDGVLNVGERWTYVATYAVNQAAIDAGGTIRNSVTVTSSQTPAATANASTTIQSLPALSVTKTVDQPTVSAVGPLNYTISVRNSGNVTLQNLVLNDSLVPSASISPDPMGLSLAPGQTRLFTAVYNVTQADLDAGGAIVNTVTASADGLPANAAQASATSQIEQRQRFAIGKQVDRTAIDAPGTLNYAITVTNTGNVSINGCELTDRVTQDSTSGGTVVLPATAPVCSASQTVLAPGQSWTWSMPFTVTQAMIDRGTAITNTATFDAENVSPDSAQAVTVVGRNPGFSIDKTVSAATISAPGSLTYTITVRNTGNVTLTNPSLSDPALPGLSAPAGDGNGNGLLDVGETWVWTGTRQVTQAMIDAGTPISNSATFSSSETQPQSDEAVTQVTRSPLASISKTVSPTTVSAPETVSFTVRAENTGNVTLTSPVLSDPLIPAGAPTSGDDGNGLMEIGEIWVWTLPYDITQEMIDAGSPILNTASFDTAETSPQSDAAQVTIQQDPGLALVKTGSHEDANGNSRADAGERVNYVFTVSNTGNVALRQIDVTDASLSPQLVGTVAQLAPGATATLRASYALTQEDIDRGRVTNTALARGQTANGAPVEDTSGSGTGNDTPTVVTLPAQPGLSLDKRLAAGEDPTYSRLGRIINYEFEVTNTGNVTLAGPVTVTDSLTTTPVCPAGNLLPGASMICTASSRVTQADLDRGEIDNTATANADGQSATDRLIMLAVQSPALTLVKSSDHSGAFGEGIVVNYSYEVTNSGNQTISGPITVSDNRIPGGIECLPSGSVLLPGNSRICTASYTVTEIDSRAGSVTNNATATGQGPNGPVQSPPASVTVPADADPALTLAKQFVTGGTVSDSLTYGAGDTITYRFTVRNTGQTDIFGPLRVDDATLGETVTCSAGSGIALTIGETVTCDLDHVVTQADLDRGQLVNTATATGNIPDGIGGLAEITSPPATATAQSNAAPALSLTKTAEPAAGAALGDVIAFTVTARNDGSQTLRDLRVLDPMLADFACPSPLAVLAPGETMVCSGSWQVTQADIDAGEVSNTATATAFAPPPASGGNGVQLSATATAVHQTQTGAPALDLAKVAALVDQNGDGVASLGDAVEYTLTVRNTGNVTLRGVEINDPMLGASPVLTLAQLLPGDSRSLVRSHTLTQAQLDDPSGQITNTANASGRDPDDATVTAPPASASLPLAGREGVDLVKTGTFIDQDGDGRANAGDQMAYVFAITNTGTVTLTNVVLTDALVGVTVTGSPLARIAPGDTDRSITGSYELTQDDIDRGTLANDATVTAQTPNSGEVTDQASHSTNLDSVGALRLVKTGTYVDADSSGTMNVGDRIDYVLEVTNTGTETLAPVVVSDPLLSLSQTIARMAPGATELVTRSYVLRQSDIDEGTRDNLADAAGTRPNGSATGQQAFAEVPLEQQADFTLTKDAAYQDSNGDGRISFGDEIVYRLVVRNTGTVTLNGIEISDPLLGGVVAQTGALEPNQEQSVLAEYPLTQDDIDAGSVTNEATAQAYAPNGELLTREAGTTTPLDTTPAMTVTKVADQEVIGQAGVIAYTITLENTGATTLRGIALEDQVRQDDVPVATLQPTPVDRGDGNDTLSPGEVWTWRASYAVGQEQIDDGSDLVNRIRITAANTSLAVIAEAPTRIEAETGLDLVKTASAALSDPAQPGDVVTYTFRITNTGQQRLDNVTLTDPKEGMELPRTTVAQLAAGATVELTGTYALTQDDLDRGLVSNQALVSGTRPDRTDLRDLSGPDPATDAPTVVPLDPAAELVLVKSARHDDANGDGAMSLGETLVYSFTVQNAGNVVLRGITVSDPMLAGSPFGTVAILAPGETRPIPETGSHVITEADVAAGSVTNTATASGARPDGETVTGQDQLITSLVAAPTAENDERLLQQPGQPVTITILSNDSTTGGAALDPASVRIVGAPGDGRRLVVEGQGIWTVDPATGVLTFAPATGFTGDPDPIRYLVSTMAGVVSNSATVTVTYARTGLDLQNEIVGNRDVNGNGIFDAGDIAVFEFTVTNTGNVPLTGVTVATTSLPLPGLVCVPVDLAPGETVVLRCTGAEYTVTEADMQAGEITMTAEASGEDPWGAAVTAEAVAAEPVAQPVEPTLELTKRALLTRVTAGQDVPFEITVENLETEQRAVVDVIDTLPPGFLYRRGSGRVDGEAVETREAGNRVTFDEVTIEPGETVVIRLTAFVPGSVTPGEYVNRVIARDSDTGNQLGNEATATVTIEAEPVFDCGTVIGRVFDDQSGDGYQQPGELGIGGVRLVTVNGVFVTSDQHGRFHLPCPDLPRDIGSNFVLKLDESSLPADTAVTSENPRVIRLTAGKMTEANFGVARLQVVAVDLAAMAFAGNDPIPALVDGLQGMVAQIATRPSLIRLNYTEAQESRELILARLQAVTRTIRAIWPATASYQPRIDTQITRQRAGN</sequence>
<feature type="domain" description="DUF7507" evidence="4">
    <location>
        <begin position="2686"/>
        <end position="2781"/>
    </location>
</feature>
<feature type="signal peptide" evidence="2">
    <location>
        <begin position="1"/>
        <end position="22"/>
    </location>
</feature>
<dbReference type="Pfam" id="PF24514">
    <property type="entry name" value="SpaA_4"/>
    <property type="match status" value="1"/>
</dbReference>
<feature type="compositionally biased region" description="Polar residues" evidence="1">
    <location>
        <begin position="1750"/>
        <end position="1760"/>
    </location>
</feature>
<evidence type="ECO:0000259" key="4">
    <source>
        <dbReference type="Pfam" id="PF24346"/>
    </source>
</evidence>
<feature type="domain" description="DUF7507" evidence="4">
    <location>
        <begin position="2463"/>
        <end position="2560"/>
    </location>
</feature>
<feature type="domain" description="DUF7507" evidence="4">
    <location>
        <begin position="830"/>
        <end position="933"/>
    </location>
</feature>
<dbReference type="RefSeq" id="WP_101752331.1">
    <property type="nucleotide sequence ID" value="NZ_CP025430.1"/>
</dbReference>
<feature type="domain" description="DUF7507" evidence="4">
    <location>
        <begin position="1080"/>
        <end position="1186"/>
    </location>
</feature>
<feature type="domain" description="DUF7507" evidence="4">
    <location>
        <begin position="1313"/>
        <end position="1413"/>
    </location>
</feature>
<feature type="domain" description="DUF7507" evidence="4">
    <location>
        <begin position="589"/>
        <end position="698"/>
    </location>
</feature>
<feature type="region of interest" description="Disordered" evidence="1">
    <location>
        <begin position="2893"/>
        <end position="2918"/>
    </location>
</feature>
<dbReference type="PANTHER" id="PTHR34819:SF3">
    <property type="entry name" value="CELL SURFACE PROTEIN"/>
    <property type="match status" value="1"/>
</dbReference>
<feature type="domain" description="DUF7507" evidence="4">
    <location>
        <begin position="948"/>
        <end position="1043"/>
    </location>
</feature>
<evidence type="ECO:0000259" key="3">
    <source>
        <dbReference type="Pfam" id="PF01345"/>
    </source>
</evidence>
<feature type="domain" description="DUF7507" evidence="4">
    <location>
        <begin position="1647"/>
        <end position="1749"/>
    </location>
</feature>
<feature type="compositionally biased region" description="Low complexity" evidence="1">
    <location>
        <begin position="2329"/>
        <end position="2341"/>
    </location>
</feature>
<feature type="domain" description="DUF7507" evidence="4">
    <location>
        <begin position="2806"/>
        <end position="2903"/>
    </location>
</feature>
<feature type="domain" description="DUF7507" evidence="4">
    <location>
        <begin position="2349"/>
        <end position="2450"/>
    </location>
</feature>
<dbReference type="PANTHER" id="PTHR34819">
    <property type="entry name" value="LARGE CYSTEINE-RICH PERIPLASMIC PROTEIN OMCB"/>
    <property type="match status" value="1"/>
</dbReference>
<organism evidence="6 7">
    <name type="scientific">Paracoccus zhejiangensis</name>
    <dbReference type="NCBI Taxonomy" id="1077935"/>
    <lineage>
        <taxon>Bacteria</taxon>
        <taxon>Pseudomonadati</taxon>
        <taxon>Pseudomonadota</taxon>
        <taxon>Alphaproteobacteria</taxon>
        <taxon>Rhodobacterales</taxon>
        <taxon>Paracoccaceae</taxon>
        <taxon>Paracoccus</taxon>
    </lineage>
</organism>
<feature type="domain" description="DUF7507" evidence="4">
    <location>
        <begin position="1427"/>
        <end position="1523"/>
    </location>
</feature>
<gene>
    <name evidence="6" type="ORF">CX676_09075</name>
</gene>
<dbReference type="InterPro" id="IPR001434">
    <property type="entry name" value="OmcB-like_DUF11"/>
</dbReference>
<feature type="domain" description="DUF7507" evidence="4">
    <location>
        <begin position="2111"/>
        <end position="2203"/>
    </location>
</feature>
<feature type="region of interest" description="Disordered" evidence="1">
    <location>
        <begin position="1958"/>
        <end position="1981"/>
    </location>
</feature>
<keyword evidence="7" id="KW-1185">Reference proteome</keyword>
<feature type="region of interest" description="Disordered" evidence="1">
    <location>
        <begin position="2309"/>
        <end position="2341"/>
    </location>
</feature>
<keyword evidence="2" id="KW-0732">Signal</keyword>
<accession>A0A2H5EYE2</accession>
<feature type="domain" description="DUF7507" evidence="4">
    <location>
        <begin position="1988"/>
        <end position="2090"/>
    </location>
</feature>
<protein>
    <recommendedName>
        <fullName evidence="8">DUF11 domain-containing protein</fullName>
    </recommendedName>
</protein>
<dbReference type="Gene3D" id="2.60.40.10">
    <property type="entry name" value="Immunoglobulins"/>
    <property type="match status" value="1"/>
</dbReference>
<evidence type="ECO:0000256" key="2">
    <source>
        <dbReference type="SAM" id="SignalP"/>
    </source>
</evidence>
<feature type="domain" description="DUF7507" evidence="4">
    <location>
        <begin position="468"/>
        <end position="575"/>
    </location>
</feature>
<feature type="domain" description="DUF7507" evidence="4">
    <location>
        <begin position="349"/>
        <end position="459"/>
    </location>
</feature>
<dbReference type="InterPro" id="IPR047589">
    <property type="entry name" value="DUF11_rpt"/>
</dbReference>
<reference evidence="6 7" key="1">
    <citation type="journal article" date="2013" name="Antonie Van Leeuwenhoek">
        <title>Paracoccus zhejiangensis sp. nov., isolated from activated sludge in wastewater-treatment system.</title>
        <authorList>
            <person name="Wu Z.G."/>
            <person name="Zhang D.F."/>
            <person name="Liu Y.L."/>
            <person name="Wang F."/>
            <person name="Jiang X."/>
            <person name="Li C."/>
            <person name="Li S.P."/>
            <person name="Hong Q."/>
            <person name="Li W.J."/>
        </authorList>
    </citation>
    <scope>NUCLEOTIDE SEQUENCE [LARGE SCALE GENOMIC DNA]</scope>
    <source>
        <strain evidence="6 7">J6</strain>
    </source>
</reference>
<feature type="region of interest" description="Disordered" evidence="1">
    <location>
        <begin position="1123"/>
        <end position="1144"/>
    </location>
</feature>
<feature type="chain" id="PRO_5014171741" description="DUF11 domain-containing protein" evidence="2">
    <location>
        <begin position="23"/>
        <end position="3588"/>
    </location>
</feature>
<evidence type="ECO:0000313" key="7">
    <source>
        <dbReference type="Proteomes" id="UP000234530"/>
    </source>
</evidence>
<dbReference type="Pfam" id="PF24346">
    <property type="entry name" value="DUF7507"/>
    <property type="match status" value="24"/>
</dbReference>
<feature type="domain" description="DUF7507" evidence="4">
    <location>
        <begin position="2926"/>
        <end position="3028"/>
    </location>
</feature>
<feature type="domain" description="DUF7507" evidence="4">
    <location>
        <begin position="3164"/>
        <end position="3253"/>
    </location>
</feature>
<feature type="region of interest" description="Disordered" evidence="1">
    <location>
        <begin position="749"/>
        <end position="776"/>
    </location>
</feature>
<dbReference type="OrthoDB" id="9773411at2"/>
<dbReference type="InterPro" id="IPR013783">
    <property type="entry name" value="Ig-like_fold"/>
</dbReference>
<feature type="compositionally biased region" description="Polar residues" evidence="1">
    <location>
        <begin position="2309"/>
        <end position="2321"/>
    </location>
</feature>
<feature type="region of interest" description="Disordered" evidence="1">
    <location>
        <begin position="513"/>
        <end position="533"/>
    </location>
</feature>
<name>A0A2H5EYE2_9RHOB</name>
<dbReference type="Pfam" id="PF01345">
    <property type="entry name" value="DUF11"/>
    <property type="match status" value="1"/>
</dbReference>
<feature type="compositionally biased region" description="Basic and acidic residues" evidence="1">
    <location>
        <begin position="2897"/>
        <end position="2907"/>
    </location>
</feature>
<feature type="domain" description="SpaA-like prealbumin fold" evidence="5">
    <location>
        <begin position="236"/>
        <end position="346"/>
    </location>
</feature>
<feature type="compositionally biased region" description="Polar residues" evidence="1">
    <location>
        <begin position="1124"/>
        <end position="1141"/>
    </location>
</feature>
<feature type="domain" description="DUF7507" evidence="4">
    <location>
        <begin position="1199"/>
        <end position="1290"/>
    </location>
</feature>
<feature type="domain" description="DUF7507" evidence="4">
    <location>
        <begin position="2575"/>
        <end position="2674"/>
    </location>
</feature>
<feature type="domain" description="DUF7507" evidence="4">
    <location>
        <begin position="2228"/>
        <end position="2333"/>
    </location>
</feature>
<evidence type="ECO:0000259" key="5">
    <source>
        <dbReference type="Pfam" id="PF24514"/>
    </source>
</evidence>
<feature type="domain" description="DUF7507" evidence="4">
    <location>
        <begin position="1538"/>
        <end position="1630"/>
    </location>
</feature>
<evidence type="ECO:0000313" key="6">
    <source>
        <dbReference type="EMBL" id="AUH64294.1"/>
    </source>
</evidence>
<feature type="region of interest" description="Disordered" evidence="1">
    <location>
        <begin position="1735"/>
        <end position="1760"/>
    </location>
</feature>
<dbReference type="InterPro" id="IPR055371">
    <property type="entry name" value="SpaA_PFL_dom_4"/>
</dbReference>
<dbReference type="NCBIfam" id="TIGR01451">
    <property type="entry name" value="B_ant_repeat"/>
    <property type="match status" value="15"/>
</dbReference>
<feature type="domain" description="DUF7507" evidence="4">
    <location>
        <begin position="708"/>
        <end position="806"/>
    </location>
</feature>
<dbReference type="KEGG" id="pzh:CX676_09075"/>
<proteinExistence type="predicted"/>
<dbReference type="EMBL" id="CP025430">
    <property type="protein sequence ID" value="AUH64294.1"/>
    <property type="molecule type" value="Genomic_DNA"/>
</dbReference>
<evidence type="ECO:0000256" key="1">
    <source>
        <dbReference type="SAM" id="MobiDB-lite"/>
    </source>
</evidence>
<feature type="domain" description="DUF7507" evidence="4">
    <location>
        <begin position="1768"/>
        <end position="1863"/>
    </location>
</feature>
<evidence type="ECO:0008006" key="8">
    <source>
        <dbReference type="Google" id="ProtNLM"/>
    </source>
</evidence>
<feature type="domain" description="DUF7507" evidence="4">
    <location>
        <begin position="1875"/>
        <end position="1973"/>
    </location>
</feature>
<feature type="compositionally biased region" description="Polar residues" evidence="1">
    <location>
        <begin position="1958"/>
        <end position="1978"/>
    </location>
</feature>